<dbReference type="Proteomes" id="UP000293902">
    <property type="component" value="Chromosome"/>
</dbReference>
<proteinExistence type="predicted"/>
<reference evidence="2 5" key="2">
    <citation type="submission" date="2019-02" db="EMBL/GenBank/DDBJ databases">
        <title>Complete genome sequence of Desulfobacter hydrogenophilus AcRS1.</title>
        <authorList>
            <person name="Marietou A."/>
            <person name="Lund M.B."/>
            <person name="Marshall I.P.G."/>
            <person name="Schreiber L."/>
            <person name="Jorgensen B."/>
        </authorList>
    </citation>
    <scope>NUCLEOTIDE SEQUENCE [LARGE SCALE GENOMIC DNA]</scope>
    <source>
        <strain evidence="2 5">AcRS1</strain>
    </source>
</reference>
<evidence type="ECO:0000259" key="1">
    <source>
        <dbReference type="Pfam" id="PF02796"/>
    </source>
</evidence>
<protein>
    <recommendedName>
        <fullName evidence="1">Resolvase HTH domain-containing protein</fullName>
    </recommendedName>
</protein>
<evidence type="ECO:0000313" key="5">
    <source>
        <dbReference type="Proteomes" id="UP000293902"/>
    </source>
</evidence>
<organism evidence="3 4">
    <name type="scientific">Desulfobacter hydrogenophilus</name>
    <dbReference type="NCBI Taxonomy" id="2291"/>
    <lineage>
        <taxon>Bacteria</taxon>
        <taxon>Pseudomonadati</taxon>
        <taxon>Thermodesulfobacteriota</taxon>
        <taxon>Desulfobacteria</taxon>
        <taxon>Desulfobacterales</taxon>
        <taxon>Desulfobacteraceae</taxon>
        <taxon>Desulfobacter</taxon>
    </lineage>
</organism>
<name>A0A328F923_9BACT</name>
<accession>A0A328F923</accession>
<dbReference type="Pfam" id="PF02796">
    <property type="entry name" value="HTH_7"/>
    <property type="match status" value="1"/>
</dbReference>
<dbReference type="GO" id="GO:0003677">
    <property type="term" value="F:DNA binding"/>
    <property type="evidence" value="ECO:0007669"/>
    <property type="project" value="InterPro"/>
</dbReference>
<feature type="domain" description="Resolvase HTH" evidence="1">
    <location>
        <begin position="4"/>
        <end position="24"/>
    </location>
</feature>
<dbReference type="InterPro" id="IPR006120">
    <property type="entry name" value="Resolvase_HTH_dom"/>
</dbReference>
<dbReference type="GO" id="GO:0000150">
    <property type="term" value="F:DNA strand exchange activity"/>
    <property type="evidence" value="ECO:0007669"/>
    <property type="project" value="InterPro"/>
</dbReference>
<dbReference type="Proteomes" id="UP000248798">
    <property type="component" value="Unassembled WGS sequence"/>
</dbReference>
<evidence type="ECO:0000313" key="2">
    <source>
        <dbReference type="EMBL" id="QBH14725.1"/>
    </source>
</evidence>
<reference evidence="3 4" key="1">
    <citation type="submission" date="2018-06" db="EMBL/GenBank/DDBJ databases">
        <title>Complete Genome Sequence of Desulfobacter hydrogenophilus (DSM3380).</title>
        <authorList>
            <person name="Marietou A."/>
            <person name="Schreiber L."/>
            <person name="Marshall I."/>
            <person name="Jorgensen B."/>
        </authorList>
    </citation>
    <scope>NUCLEOTIDE SEQUENCE [LARGE SCALE GENOMIC DNA]</scope>
    <source>
        <strain evidence="3 4">DSM 3380</strain>
    </source>
</reference>
<evidence type="ECO:0000313" key="4">
    <source>
        <dbReference type="Proteomes" id="UP000248798"/>
    </source>
</evidence>
<dbReference type="Gene3D" id="1.10.10.60">
    <property type="entry name" value="Homeodomain-like"/>
    <property type="match status" value="1"/>
</dbReference>
<evidence type="ECO:0000313" key="3">
    <source>
        <dbReference type="EMBL" id="RAM00869.1"/>
    </source>
</evidence>
<sequence length="31" mass="3553">MPTIPIDDICKTLGISQSTLYRYLKIRGNNK</sequence>
<dbReference type="OrthoDB" id="4746440at2"/>
<dbReference type="EMBL" id="CP036313">
    <property type="protein sequence ID" value="QBH14725.1"/>
    <property type="molecule type" value="Genomic_DNA"/>
</dbReference>
<keyword evidence="5" id="KW-1185">Reference proteome</keyword>
<dbReference type="RefSeq" id="WP_111958678.1">
    <property type="nucleotide sequence ID" value="NZ_CP036313.1"/>
</dbReference>
<dbReference type="AlphaFoldDB" id="A0A328F923"/>
<dbReference type="EMBL" id="QLNI01000036">
    <property type="protein sequence ID" value="RAM00869.1"/>
    <property type="molecule type" value="Genomic_DNA"/>
</dbReference>
<gene>
    <name evidence="3" type="ORF">DO021_16515</name>
    <name evidence="2" type="ORF">EYB58_18465</name>
</gene>